<sequence>MNSLISFCTGIFDFLMATTCRSRIPLYTTPCPPPPISRVLSNLSVAFSSSSKVMSILSPISAFCDINCCKSNP</sequence>
<accession>A0A0A9AXT2</accession>
<name>A0A0A9AXT2_ARUDO</name>
<organism evidence="1">
    <name type="scientific">Arundo donax</name>
    <name type="common">Giant reed</name>
    <name type="synonym">Donax arundinaceus</name>
    <dbReference type="NCBI Taxonomy" id="35708"/>
    <lineage>
        <taxon>Eukaryota</taxon>
        <taxon>Viridiplantae</taxon>
        <taxon>Streptophyta</taxon>
        <taxon>Embryophyta</taxon>
        <taxon>Tracheophyta</taxon>
        <taxon>Spermatophyta</taxon>
        <taxon>Magnoliopsida</taxon>
        <taxon>Liliopsida</taxon>
        <taxon>Poales</taxon>
        <taxon>Poaceae</taxon>
        <taxon>PACMAD clade</taxon>
        <taxon>Arundinoideae</taxon>
        <taxon>Arundineae</taxon>
        <taxon>Arundo</taxon>
    </lineage>
</organism>
<reference evidence="1" key="2">
    <citation type="journal article" date="2015" name="Data Brief">
        <title>Shoot transcriptome of the giant reed, Arundo donax.</title>
        <authorList>
            <person name="Barrero R.A."/>
            <person name="Guerrero F.D."/>
            <person name="Moolhuijzen P."/>
            <person name="Goolsby J.A."/>
            <person name="Tidwell J."/>
            <person name="Bellgard S.E."/>
            <person name="Bellgard M.I."/>
        </authorList>
    </citation>
    <scope>NUCLEOTIDE SEQUENCE</scope>
    <source>
        <tissue evidence="1">Shoot tissue taken approximately 20 cm above the soil surface</tissue>
    </source>
</reference>
<reference evidence="1" key="1">
    <citation type="submission" date="2014-09" db="EMBL/GenBank/DDBJ databases">
        <authorList>
            <person name="Magalhaes I.L.F."/>
            <person name="Oliveira U."/>
            <person name="Santos F.R."/>
            <person name="Vidigal T.H.D.A."/>
            <person name="Brescovit A.D."/>
            <person name="Santos A.J."/>
        </authorList>
    </citation>
    <scope>NUCLEOTIDE SEQUENCE</scope>
    <source>
        <tissue evidence="1">Shoot tissue taken approximately 20 cm above the soil surface</tissue>
    </source>
</reference>
<evidence type="ECO:0000313" key="1">
    <source>
        <dbReference type="EMBL" id="JAD51902.1"/>
    </source>
</evidence>
<protein>
    <submittedName>
        <fullName evidence="1">Uncharacterized protein</fullName>
    </submittedName>
</protein>
<dbReference type="AlphaFoldDB" id="A0A0A9AXT2"/>
<dbReference type="EMBL" id="GBRH01245993">
    <property type="protein sequence ID" value="JAD51902.1"/>
    <property type="molecule type" value="Transcribed_RNA"/>
</dbReference>
<proteinExistence type="predicted"/>